<proteinExistence type="predicted"/>
<organism evidence="2 3">
    <name type="scientific">Pseudomonas duriflava</name>
    <dbReference type="NCBI Taxonomy" id="459528"/>
    <lineage>
        <taxon>Bacteria</taxon>
        <taxon>Pseudomonadati</taxon>
        <taxon>Pseudomonadota</taxon>
        <taxon>Gammaproteobacteria</taxon>
        <taxon>Pseudomonadales</taxon>
        <taxon>Pseudomonadaceae</taxon>
        <taxon>Pseudomonas</taxon>
    </lineage>
</organism>
<keyword evidence="1" id="KW-0812">Transmembrane</keyword>
<dbReference type="AlphaFoldDB" id="A0A562QIJ4"/>
<feature type="transmembrane region" description="Helical" evidence="1">
    <location>
        <begin position="12"/>
        <end position="33"/>
    </location>
</feature>
<comment type="caution">
    <text evidence="2">The sequence shown here is derived from an EMBL/GenBank/DDBJ whole genome shotgun (WGS) entry which is preliminary data.</text>
</comment>
<dbReference type="EMBL" id="VLKY01000003">
    <property type="protein sequence ID" value="TWI56493.1"/>
    <property type="molecule type" value="Genomic_DNA"/>
</dbReference>
<protein>
    <submittedName>
        <fullName evidence="2">Uncharacterized protein</fullName>
    </submittedName>
</protein>
<evidence type="ECO:0000313" key="3">
    <source>
        <dbReference type="Proteomes" id="UP000316905"/>
    </source>
</evidence>
<name>A0A562QIJ4_9PSED</name>
<evidence type="ECO:0000313" key="2">
    <source>
        <dbReference type="EMBL" id="TWI56493.1"/>
    </source>
</evidence>
<gene>
    <name evidence="2" type="ORF">IQ22_00942</name>
</gene>
<evidence type="ECO:0000256" key="1">
    <source>
        <dbReference type="SAM" id="Phobius"/>
    </source>
</evidence>
<dbReference type="Proteomes" id="UP000316905">
    <property type="component" value="Unassembled WGS sequence"/>
</dbReference>
<accession>A0A562QIJ4</accession>
<reference evidence="2 3" key="1">
    <citation type="journal article" date="2015" name="Stand. Genomic Sci.">
        <title>Genomic Encyclopedia of Bacterial and Archaeal Type Strains, Phase III: the genomes of soil and plant-associated and newly described type strains.</title>
        <authorList>
            <person name="Whitman W.B."/>
            <person name="Woyke T."/>
            <person name="Klenk H.P."/>
            <person name="Zhou Y."/>
            <person name="Lilburn T.G."/>
            <person name="Beck B.J."/>
            <person name="De Vos P."/>
            <person name="Vandamme P."/>
            <person name="Eisen J.A."/>
            <person name="Garrity G."/>
            <person name="Hugenholtz P."/>
            <person name="Kyrpides N.C."/>
        </authorList>
    </citation>
    <scope>NUCLEOTIDE SEQUENCE [LARGE SCALE GENOMIC DNA]</scope>
    <source>
        <strain evidence="2 3">CGMCC 1.6858</strain>
    </source>
</reference>
<keyword evidence="1" id="KW-0472">Membrane</keyword>
<keyword evidence="1" id="KW-1133">Transmembrane helix</keyword>
<keyword evidence="3" id="KW-1185">Reference proteome</keyword>
<sequence>MGTEHIRSTRRMLSAAMTLGLTYTLTIAFMSMVDASVNTPTALPQAA</sequence>